<reference evidence="1 2" key="1">
    <citation type="submission" date="2014-03" db="EMBL/GenBank/DDBJ databases">
        <title>Genomics of Bifidobacteria.</title>
        <authorList>
            <person name="Ventura M."/>
            <person name="Milani C."/>
            <person name="Lugli G.A."/>
        </authorList>
    </citation>
    <scope>NUCLEOTIDE SEQUENCE [LARGE SCALE GENOMIC DNA]</scope>
    <source>
        <strain evidence="1 2">DSM 23968</strain>
    </source>
</reference>
<dbReference type="eggNOG" id="ENOG5031SGV">
    <property type="taxonomic scope" value="Bacteria"/>
</dbReference>
<name>A0A087DH98_9BIFI</name>
<comment type="caution">
    <text evidence="1">The sequence shown here is derived from an EMBL/GenBank/DDBJ whole genome shotgun (WGS) entry which is preliminary data.</text>
</comment>
<proteinExistence type="predicted"/>
<dbReference type="EMBL" id="JGZP01000019">
    <property type="protein sequence ID" value="KFI94898.1"/>
    <property type="molecule type" value="Genomic_DNA"/>
</dbReference>
<accession>A0A087DH98</accession>
<evidence type="ECO:0000313" key="2">
    <source>
        <dbReference type="Proteomes" id="UP000029004"/>
    </source>
</evidence>
<evidence type="ECO:0000313" key="1">
    <source>
        <dbReference type="EMBL" id="KFI94898.1"/>
    </source>
</evidence>
<keyword evidence="2" id="KW-1185">Reference proteome</keyword>
<dbReference type="Proteomes" id="UP000029004">
    <property type="component" value="Unassembled WGS sequence"/>
</dbReference>
<organism evidence="1 2">
    <name type="scientific">Bifidobacterium stellenboschense</name>
    <dbReference type="NCBI Taxonomy" id="762211"/>
    <lineage>
        <taxon>Bacteria</taxon>
        <taxon>Bacillati</taxon>
        <taxon>Actinomycetota</taxon>
        <taxon>Actinomycetes</taxon>
        <taxon>Bifidobacteriales</taxon>
        <taxon>Bifidobacteriaceae</taxon>
        <taxon>Bifidobacterium</taxon>
    </lineage>
</organism>
<dbReference type="AlphaFoldDB" id="A0A087DH98"/>
<gene>
    <name evidence="1" type="ORF">BSTEL_1561</name>
</gene>
<protein>
    <submittedName>
        <fullName evidence="1">Aspartyl-tRNA synthase</fullName>
    </submittedName>
</protein>
<sequence>MRRGAVLERLEQEAELLGRLLGADAEDVEHAVLDVVAVDTHRAAAHLLAVADDVVGVGHGVLRILVELVDPVLGRHRERVVHGGPLGVADRHVVVVRIVGRLEQREVDDPRERELLRVQQARAGGELDAHGAQQQLGGLAGAGGEEHGVARLGAHGLHQAVALRFGQVLGDGSLELAVLGEGHVGEALGTALLGPFLPCVELAARRGGAALEQDRAHVRGLEHAERRVLEVLGELDERVAEAQVRLVGAVLVHGFLPGDARQRQLHLVAGGLPDGGDDLLGHGHDVLLVDVRHLHVELGELGLAVGAEVLVAVAAGQLVVALDAGDHEQLLEQLRGLRQRVPGAGHEAGRHDEVAGALRGGLDERRGLDLGEVHVLQGVASGLGHVGAQLEVVLHGRATQVEVTVLETHVLAGQLVLGLVLERGGHLERQGVGLGEHLDGLGDDLDLAGGEMFVLVALRAQADLADDLDDEFAAQRAGHVLVVDDDLHEAGGVAQIDEGDAAVVAATVDPTGESDLLTDQGLGDLGRMMCSVSRLAHASSFSS</sequence>